<sequence length="954" mass="108199">MTSQVVSYRMPQQQIHEIVTPAASQLSAFVSISKEAKKKNELGVANAFAELADFPDKYLEISGSSLPDTSANSINSALSDLDTRKSSIRNDIEKELIRIKLSRARRITENAFGILSSKWRVFRSPILVKPSTVTILIKAACCLHNYLLTDDITSGVRSYATATHVESNDLENGSWRADQQLANQMEITNRITSNRAAMNVNGPSELEALSPSFLMNQQNVMQPILQNSLQSNQGTLPVGMYQNNVSPIPLTLPVSQFVNHNMQVPFYPFPVYMTNQSTSNQTVPGTSIQYATGTTNQGQMPRMIPKLQNIYQKDNQTRTMLKVPKQMPQFPNVYANIPTHNKFEVLPQDEDPLNECESNLNESDLNEVINPAEAEGLMDISSHTQKHKWCNASPGTSDVRQSKKQEIRAHTKAQVEILEQEIFNNQVMLQVNNINEKFSGDYEISKFLKEKTKIKKFEFEINHDRIKMIMFLQNDEDAKEFVDILQDLVLHSDHNPVIVEIGSKYPTGINERRDKFRTGNVNWDDLTAKLKDVNIRAVIEGEAEIDKKIEAFQDHLVCIAKEIVPFGPVGFSKRKKPAWWNEECLNAKKEVCQKHKALVEKANAGAAHLIESIGKADPNDVESQRIKRKMKFLSSQGGKEEYNQPFTLKELEDIIQGLPLTSPGPDLIHPHFVRSLPPNWTSALLDILNLAWSQGKFPKVWKYAEAVMIPKGGKDLSKLENHRMISLLPVLGKVYERIVKKRLNFEIERRKLLKDIQCGFRRKRSTIDCLNCIKQDALYAMQNNWIMLLVMLDVEGVFNNIVHRQILSGLIEAGFKGSLIALVEDYMKQQTIKVRAKGELSDVIWVLAHVGIKGNERVDREAKTAALEGQSELDVPTPRIATQIEQMIKTIRHQSFQDNLNLSGNLFVTTKERRKREVPSVYHILGGLTTSEDKVQIIQLVTKYLEEIHQDFTL</sequence>
<feature type="domain" description="Reverse transcriptase" evidence="1">
    <location>
        <begin position="709"/>
        <end position="827"/>
    </location>
</feature>
<dbReference type="Pfam" id="PF00078">
    <property type="entry name" value="RVT_1"/>
    <property type="match status" value="1"/>
</dbReference>
<name>A0AA88H227_ARTSF</name>
<dbReference type="PANTHER" id="PTHR19446">
    <property type="entry name" value="REVERSE TRANSCRIPTASES"/>
    <property type="match status" value="1"/>
</dbReference>
<dbReference type="AlphaFoldDB" id="A0AA88H227"/>
<evidence type="ECO:0000313" key="2">
    <source>
        <dbReference type="EMBL" id="KAK2702758.1"/>
    </source>
</evidence>
<accession>A0AA88H227</accession>
<evidence type="ECO:0000313" key="3">
    <source>
        <dbReference type="Proteomes" id="UP001187531"/>
    </source>
</evidence>
<keyword evidence="3" id="KW-1185">Reference proteome</keyword>
<dbReference type="EMBL" id="JAVRJZ010000177">
    <property type="protein sequence ID" value="KAK2702758.1"/>
    <property type="molecule type" value="Genomic_DNA"/>
</dbReference>
<comment type="caution">
    <text evidence="2">The sequence shown here is derived from an EMBL/GenBank/DDBJ whole genome shotgun (WGS) entry which is preliminary data.</text>
</comment>
<proteinExistence type="predicted"/>
<gene>
    <name evidence="2" type="ORF">QYM36_018640</name>
</gene>
<dbReference type="Proteomes" id="UP001187531">
    <property type="component" value="Unassembled WGS sequence"/>
</dbReference>
<reference evidence="2" key="1">
    <citation type="submission" date="2023-07" db="EMBL/GenBank/DDBJ databases">
        <title>Chromosome-level genome assembly of Artemia franciscana.</title>
        <authorList>
            <person name="Jo E."/>
        </authorList>
    </citation>
    <scope>NUCLEOTIDE SEQUENCE</scope>
    <source>
        <tissue evidence="2">Whole body</tissue>
    </source>
</reference>
<protein>
    <recommendedName>
        <fullName evidence="1">Reverse transcriptase domain-containing protein</fullName>
    </recommendedName>
</protein>
<dbReference type="InterPro" id="IPR000477">
    <property type="entry name" value="RT_dom"/>
</dbReference>
<evidence type="ECO:0000259" key="1">
    <source>
        <dbReference type="Pfam" id="PF00078"/>
    </source>
</evidence>
<organism evidence="2 3">
    <name type="scientific">Artemia franciscana</name>
    <name type="common">Brine shrimp</name>
    <name type="synonym">Artemia sanfranciscana</name>
    <dbReference type="NCBI Taxonomy" id="6661"/>
    <lineage>
        <taxon>Eukaryota</taxon>
        <taxon>Metazoa</taxon>
        <taxon>Ecdysozoa</taxon>
        <taxon>Arthropoda</taxon>
        <taxon>Crustacea</taxon>
        <taxon>Branchiopoda</taxon>
        <taxon>Anostraca</taxon>
        <taxon>Artemiidae</taxon>
        <taxon>Artemia</taxon>
    </lineage>
</organism>